<dbReference type="EMBL" id="JARYMX010000001">
    <property type="protein sequence ID" value="KAJ9564037.1"/>
    <property type="molecule type" value="Genomic_DNA"/>
</dbReference>
<feature type="domain" description="Exocyst complex subunit Exo70 C-terminal" evidence="4">
    <location>
        <begin position="2"/>
        <end position="158"/>
    </location>
</feature>
<gene>
    <name evidence="5" type="ORF">OSB04_000003</name>
</gene>
<keyword evidence="3" id="KW-0653">Protein transport</keyword>
<proteinExistence type="inferred from homology"/>
<accession>A0AA38WK90</accession>
<dbReference type="GO" id="GO:0015031">
    <property type="term" value="P:protein transport"/>
    <property type="evidence" value="ECO:0007669"/>
    <property type="project" value="UniProtKB-KW"/>
</dbReference>
<protein>
    <recommendedName>
        <fullName evidence="3">Exocyst subunit Exo70 family protein</fullName>
    </recommendedName>
</protein>
<keyword evidence="2 3" id="KW-0813">Transport</keyword>
<dbReference type="Gene3D" id="1.20.1280.170">
    <property type="entry name" value="Exocyst complex component Exo70"/>
    <property type="match status" value="1"/>
</dbReference>
<comment type="similarity">
    <text evidence="1 3">Belongs to the EXO70 family.</text>
</comment>
<dbReference type="InterPro" id="IPR016159">
    <property type="entry name" value="Cullin_repeat-like_dom_sf"/>
</dbReference>
<evidence type="ECO:0000256" key="1">
    <source>
        <dbReference type="ARBA" id="ARBA00006756"/>
    </source>
</evidence>
<keyword evidence="6" id="KW-1185">Reference proteome</keyword>
<dbReference type="Pfam" id="PF03081">
    <property type="entry name" value="Exo70_C"/>
    <property type="match status" value="1"/>
</dbReference>
<dbReference type="InterPro" id="IPR004140">
    <property type="entry name" value="Exo70"/>
</dbReference>
<dbReference type="PANTHER" id="PTHR12542:SF157">
    <property type="entry name" value="EXOCYST SUBUNIT EXO70 FAMILY PROTEIN"/>
    <property type="match status" value="1"/>
</dbReference>
<organism evidence="5 6">
    <name type="scientific">Centaurea solstitialis</name>
    <name type="common">yellow star-thistle</name>
    <dbReference type="NCBI Taxonomy" id="347529"/>
    <lineage>
        <taxon>Eukaryota</taxon>
        <taxon>Viridiplantae</taxon>
        <taxon>Streptophyta</taxon>
        <taxon>Embryophyta</taxon>
        <taxon>Tracheophyta</taxon>
        <taxon>Spermatophyta</taxon>
        <taxon>Magnoliopsida</taxon>
        <taxon>eudicotyledons</taxon>
        <taxon>Gunneridae</taxon>
        <taxon>Pentapetalae</taxon>
        <taxon>asterids</taxon>
        <taxon>campanulids</taxon>
        <taxon>Asterales</taxon>
        <taxon>Asteraceae</taxon>
        <taxon>Carduoideae</taxon>
        <taxon>Cardueae</taxon>
        <taxon>Centaureinae</taxon>
        <taxon>Centaurea</taxon>
    </lineage>
</organism>
<dbReference type="InterPro" id="IPR046364">
    <property type="entry name" value="Exo70_C"/>
</dbReference>
<dbReference type="Proteomes" id="UP001172457">
    <property type="component" value="Chromosome 1"/>
</dbReference>
<name>A0AA38WK90_9ASTR</name>
<evidence type="ECO:0000256" key="3">
    <source>
        <dbReference type="RuleBase" id="RU365026"/>
    </source>
</evidence>
<evidence type="ECO:0000313" key="5">
    <source>
        <dbReference type="EMBL" id="KAJ9564037.1"/>
    </source>
</evidence>
<reference evidence="5" key="1">
    <citation type="submission" date="2023-03" db="EMBL/GenBank/DDBJ databases">
        <title>Chromosome-scale reference genome and RAD-based genetic map of yellow starthistle (Centaurea solstitialis) reveal putative structural variation and QTLs associated with invader traits.</title>
        <authorList>
            <person name="Reatini B."/>
            <person name="Cang F.A."/>
            <person name="Jiang Q."/>
            <person name="Mckibben M.T.W."/>
            <person name="Barker M.S."/>
            <person name="Rieseberg L.H."/>
            <person name="Dlugosch K.M."/>
        </authorList>
    </citation>
    <scope>NUCLEOTIDE SEQUENCE</scope>
    <source>
        <strain evidence="5">CAN-66</strain>
        <tissue evidence="5">Leaf</tissue>
    </source>
</reference>
<dbReference type="SUPFAM" id="SSF74788">
    <property type="entry name" value="Cullin repeat-like"/>
    <property type="match status" value="1"/>
</dbReference>
<keyword evidence="3" id="KW-0268">Exocytosis</keyword>
<dbReference type="GO" id="GO:0005546">
    <property type="term" value="F:phosphatidylinositol-4,5-bisphosphate binding"/>
    <property type="evidence" value="ECO:0007669"/>
    <property type="project" value="InterPro"/>
</dbReference>
<dbReference type="PANTHER" id="PTHR12542">
    <property type="entry name" value="EXOCYST COMPLEX PROTEIN EXO70"/>
    <property type="match status" value="1"/>
</dbReference>
<evidence type="ECO:0000256" key="2">
    <source>
        <dbReference type="ARBA" id="ARBA00022448"/>
    </source>
</evidence>
<evidence type="ECO:0000313" key="6">
    <source>
        <dbReference type="Proteomes" id="UP001172457"/>
    </source>
</evidence>
<dbReference type="GO" id="GO:0006887">
    <property type="term" value="P:exocytosis"/>
    <property type="evidence" value="ECO:0007669"/>
    <property type="project" value="UniProtKB-KW"/>
</dbReference>
<dbReference type="AlphaFoldDB" id="A0AA38WK90"/>
<comment type="function">
    <text evidence="3">Component of the exocyst complex.</text>
</comment>
<comment type="caution">
    <text evidence="5">The sequence shown here is derived from an EMBL/GenBank/DDBJ whole genome shotgun (WGS) entry which is preliminary data.</text>
</comment>
<evidence type="ECO:0000259" key="4">
    <source>
        <dbReference type="Pfam" id="PF03081"/>
    </source>
</evidence>
<dbReference type="GO" id="GO:0000145">
    <property type="term" value="C:exocyst"/>
    <property type="evidence" value="ECO:0007669"/>
    <property type="project" value="InterPro"/>
</dbReference>
<sequence length="196" mass="21999">METMKGPVIQLFNFAKAVSISRRSPEKLFKILDLHDSLLDLLSDIDDVFDYKAAESISIKVTEILSRLAEAAEGMLSEFENVVLQEPSRVPVLGGTIHPLTWYVMNYISLISDYKQTLSELIVSEPATASRHSDDSNSSSPDIDFTDNEGQSPLALHLIGSFRFCISIWKENPNTTKTIPCLICSSNRRERDEFVL</sequence>